<dbReference type="PANTHER" id="PTHR43213:SF5">
    <property type="entry name" value="BIFUNCTIONAL DTTP_UTP PYROPHOSPHATASE_METHYLTRANSFERASE PROTEIN-RELATED"/>
    <property type="match status" value="1"/>
</dbReference>
<keyword evidence="4" id="KW-0963">Cytoplasm</keyword>
<feature type="site" description="Important for substrate specificity" evidence="4">
    <location>
        <position position="14"/>
    </location>
</feature>
<comment type="subcellular location">
    <subcellularLocation>
        <location evidence="4">Cytoplasm</location>
    </subcellularLocation>
</comment>
<keyword evidence="6" id="KW-1185">Reference proteome</keyword>
<accession>A0AAE3XM54</accession>
<dbReference type="GO" id="GO:0005737">
    <property type="term" value="C:cytoplasm"/>
    <property type="evidence" value="ECO:0007669"/>
    <property type="project" value="UniProtKB-SubCell"/>
</dbReference>
<proteinExistence type="inferred from homology"/>
<dbReference type="AlphaFoldDB" id="A0AAE3XM54"/>
<feature type="site" description="Important for substrate specificity" evidence="4">
    <location>
        <position position="154"/>
    </location>
</feature>
<evidence type="ECO:0000256" key="1">
    <source>
        <dbReference type="ARBA" id="ARBA00001968"/>
    </source>
</evidence>
<keyword evidence="3 4" id="KW-0546">Nucleotide metabolism</keyword>
<dbReference type="EMBL" id="JAVDQD010000002">
    <property type="protein sequence ID" value="MDR6238972.1"/>
    <property type="molecule type" value="Genomic_DNA"/>
</dbReference>
<evidence type="ECO:0000313" key="5">
    <source>
        <dbReference type="EMBL" id="MDR6238972.1"/>
    </source>
</evidence>
<organism evidence="5 6">
    <name type="scientific">Aureibacter tunicatorum</name>
    <dbReference type="NCBI Taxonomy" id="866807"/>
    <lineage>
        <taxon>Bacteria</taxon>
        <taxon>Pseudomonadati</taxon>
        <taxon>Bacteroidota</taxon>
        <taxon>Cytophagia</taxon>
        <taxon>Cytophagales</taxon>
        <taxon>Persicobacteraceae</taxon>
        <taxon>Aureibacter</taxon>
    </lineage>
</organism>
<gene>
    <name evidence="5" type="ORF">HNQ88_002009</name>
</gene>
<name>A0AAE3XM54_9BACT</name>
<evidence type="ECO:0000256" key="2">
    <source>
        <dbReference type="ARBA" id="ARBA00022801"/>
    </source>
</evidence>
<evidence type="ECO:0000256" key="4">
    <source>
        <dbReference type="HAMAP-Rule" id="MF_00528"/>
    </source>
</evidence>
<protein>
    <recommendedName>
        <fullName evidence="4">dTTP/UTP pyrophosphatase</fullName>
        <shortName evidence="4">dTTPase/UTPase</shortName>
        <ecNumber evidence="4">3.6.1.9</ecNumber>
    </recommendedName>
    <alternativeName>
        <fullName evidence="4">Nucleoside triphosphate pyrophosphatase</fullName>
    </alternativeName>
    <alternativeName>
        <fullName evidence="4">Nucleotide pyrophosphatase</fullName>
        <shortName evidence="4">Nucleotide PPase</shortName>
    </alternativeName>
</protein>
<comment type="cofactor">
    <cofactor evidence="1 4">
        <name>a divalent metal cation</name>
        <dbReference type="ChEBI" id="CHEBI:60240"/>
    </cofactor>
</comment>
<dbReference type="InterPro" id="IPR003697">
    <property type="entry name" value="Maf-like"/>
</dbReference>
<dbReference type="CDD" id="cd00555">
    <property type="entry name" value="Maf"/>
    <property type="match status" value="1"/>
</dbReference>
<sequence>MKTLEIILASQSPRRKEILEKSGFEFSTISLNADESFPSDMPAKEVAKYLAEKKALAFKGNLENKILITSDTIVICDNKVLGKPKDKNEAKQMLKSLSNNTNLVITGVCIKTNDETITFDDTTEVIFRSLNDSEIDHYIDKYKPYDKAGAYGIQEWIGMIGIERINGSYYNVMGLPSHKVYEVIKKKQDQKFS</sequence>
<dbReference type="PANTHER" id="PTHR43213">
    <property type="entry name" value="BIFUNCTIONAL DTTP/UTP PYROPHOSPHATASE/METHYLTRANSFERASE PROTEIN-RELATED"/>
    <property type="match status" value="1"/>
</dbReference>
<keyword evidence="2 4" id="KW-0378">Hydrolase</keyword>
<comment type="catalytic activity">
    <reaction evidence="4">
        <text>UTP + H2O = UMP + diphosphate + H(+)</text>
        <dbReference type="Rhea" id="RHEA:29395"/>
        <dbReference type="ChEBI" id="CHEBI:15377"/>
        <dbReference type="ChEBI" id="CHEBI:15378"/>
        <dbReference type="ChEBI" id="CHEBI:33019"/>
        <dbReference type="ChEBI" id="CHEBI:46398"/>
        <dbReference type="ChEBI" id="CHEBI:57865"/>
        <dbReference type="EC" id="3.6.1.9"/>
    </reaction>
</comment>
<dbReference type="HAMAP" id="MF_00528">
    <property type="entry name" value="Maf"/>
    <property type="match status" value="1"/>
</dbReference>
<dbReference type="EC" id="3.6.1.9" evidence="4"/>
<dbReference type="PIRSF" id="PIRSF006305">
    <property type="entry name" value="Maf"/>
    <property type="match status" value="1"/>
</dbReference>
<dbReference type="InterPro" id="IPR029001">
    <property type="entry name" value="ITPase-like_fam"/>
</dbReference>
<comment type="caution">
    <text evidence="5">The sequence shown here is derived from an EMBL/GenBank/DDBJ whole genome shotgun (WGS) entry which is preliminary data.</text>
</comment>
<dbReference type="RefSeq" id="WP_309938480.1">
    <property type="nucleotide sequence ID" value="NZ_AP025305.1"/>
</dbReference>
<dbReference type="Gene3D" id="3.90.950.10">
    <property type="match status" value="1"/>
</dbReference>
<dbReference type="SUPFAM" id="SSF52972">
    <property type="entry name" value="ITPase-like"/>
    <property type="match status" value="1"/>
</dbReference>
<dbReference type="GO" id="GO:0047429">
    <property type="term" value="F:nucleoside triphosphate diphosphatase activity"/>
    <property type="evidence" value="ECO:0007669"/>
    <property type="project" value="UniProtKB-EC"/>
</dbReference>
<feature type="active site" description="Proton acceptor" evidence="4">
    <location>
        <position position="71"/>
    </location>
</feature>
<evidence type="ECO:0000256" key="3">
    <source>
        <dbReference type="ARBA" id="ARBA00023080"/>
    </source>
</evidence>
<comment type="similarity">
    <text evidence="4">Belongs to the Maf family. YhdE subfamily.</text>
</comment>
<reference evidence="5" key="1">
    <citation type="submission" date="2023-07" db="EMBL/GenBank/DDBJ databases">
        <title>Genomic Encyclopedia of Type Strains, Phase IV (KMG-IV): sequencing the most valuable type-strain genomes for metagenomic binning, comparative biology and taxonomic classification.</title>
        <authorList>
            <person name="Goeker M."/>
        </authorList>
    </citation>
    <scope>NUCLEOTIDE SEQUENCE</scope>
    <source>
        <strain evidence="5">DSM 26174</strain>
    </source>
</reference>
<comment type="catalytic activity">
    <reaction evidence="4">
        <text>dTTP + H2O = dTMP + diphosphate + H(+)</text>
        <dbReference type="Rhea" id="RHEA:28534"/>
        <dbReference type="ChEBI" id="CHEBI:15377"/>
        <dbReference type="ChEBI" id="CHEBI:15378"/>
        <dbReference type="ChEBI" id="CHEBI:33019"/>
        <dbReference type="ChEBI" id="CHEBI:37568"/>
        <dbReference type="ChEBI" id="CHEBI:63528"/>
        <dbReference type="EC" id="3.6.1.9"/>
    </reaction>
</comment>
<evidence type="ECO:0000313" key="6">
    <source>
        <dbReference type="Proteomes" id="UP001185092"/>
    </source>
</evidence>
<dbReference type="NCBIfam" id="TIGR00172">
    <property type="entry name" value="maf"/>
    <property type="match status" value="1"/>
</dbReference>
<comment type="function">
    <text evidence="4">Nucleoside triphosphate pyrophosphatase that hydrolyzes dTTP and UTP. May have a dual role in cell division arrest and in preventing the incorporation of modified nucleotides into cellular nucleic acids.</text>
</comment>
<dbReference type="Proteomes" id="UP001185092">
    <property type="component" value="Unassembled WGS sequence"/>
</dbReference>
<dbReference type="Pfam" id="PF02545">
    <property type="entry name" value="Maf"/>
    <property type="match status" value="1"/>
</dbReference>
<comment type="caution">
    <text evidence="4">Lacks conserved residue(s) required for the propagation of feature annotation.</text>
</comment>
<feature type="site" description="Important for substrate specificity" evidence="4">
    <location>
        <position position="72"/>
    </location>
</feature>
<dbReference type="GO" id="GO:0009117">
    <property type="term" value="P:nucleotide metabolic process"/>
    <property type="evidence" value="ECO:0007669"/>
    <property type="project" value="UniProtKB-KW"/>
</dbReference>